<reference evidence="2" key="1">
    <citation type="submission" date="2016-10" db="EMBL/GenBank/DDBJ databases">
        <authorList>
            <person name="Varghese N."/>
            <person name="Submissions S."/>
        </authorList>
    </citation>
    <scope>NUCLEOTIDE SEQUENCE [LARGE SCALE GENOMIC DNA]</scope>
    <source>
        <strain evidence="2">CGMCC 1.6474</strain>
    </source>
</reference>
<gene>
    <name evidence="1" type="ORF">SAMN04488125_10153</name>
</gene>
<dbReference type="AlphaFoldDB" id="A0A1I3Y5H1"/>
<dbReference type="STRING" id="414703.SAMN04488125_10153"/>
<proteinExistence type="predicted"/>
<evidence type="ECO:0000313" key="2">
    <source>
        <dbReference type="Proteomes" id="UP000198804"/>
    </source>
</evidence>
<evidence type="ECO:0000313" key="1">
    <source>
        <dbReference type="EMBL" id="SFK27022.1"/>
    </source>
</evidence>
<accession>A0A1I3Y5H1</accession>
<organism evidence="1 2">
    <name type="scientific">Methylorubrum salsuginis</name>
    <dbReference type="NCBI Taxonomy" id="414703"/>
    <lineage>
        <taxon>Bacteria</taxon>
        <taxon>Pseudomonadati</taxon>
        <taxon>Pseudomonadota</taxon>
        <taxon>Alphaproteobacteria</taxon>
        <taxon>Hyphomicrobiales</taxon>
        <taxon>Methylobacteriaceae</taxon>
        <taxon>Methylorubrum</taxon>
    </lineage>
</organism>
<sequence length="40" mass="4291">MSSCRIVGFRKPETTFRDDALAQYLRTNGAGATEAGLSQA</sequence>
<protein>
    <submittedName>
        <fullName evidence="1">Uncharacterized protein</fullName>
    </submittedName>
</protein>
<keyword evidence="2" id="KW-1185">Reference proteome</keyword>
<dbReference type="Proteomes" id="UP000198804">
    <property type="component" value="Unassembled WGS sequence"/>
</dbReference>
<dbReference type="EMBL" id="FOSV01000001">
    <property type="protein sequence ID" value="SFK27022.1"/>
    <property type="molecule type" value="Genomic_DNA"/>
</dbReference>
<name>A0A1I3Y5H1_9HYPH</name>